<keyword evidence="2" id="KW-1185">Reference proteome</keyword>
<dbReference type="RefSeq" id="XP_033388561.1">
    <property type="nucleotide sequence ID" value="XM_033521069.1"/>
</dbReference>
<protein>
    <submittedName>
        <fullName evidence="1">Uncharacterized protein</fullName>
    </submittedName>
</protein>
<proteinExistence type="predicted"/>
<organism evidence="1 2">
    <name type="scientific">Aaosphaeria arxii CBS 175.79</name>
    <dbReference type="NCBI Taxonomy" id="1450172"/>
    <lineage>
        <taxon>Eukaryota</taxon>
        <taxon>Fungi</taxon>
        <taxon>Dikarya</taxon>
        <taxon>Ascomycota</taxon>
        <taxon>Pezizomycotina</taxon>
        <taxon>Dothideomycetes</taxon>
        <taxon>Pleosporomycetidae</taxon>
        <taxon>Pleosporales</taxon>
        <taxon>Pleosporales incertae sedis</taxon>
        <taxon>Aaosphaeria</taxon>
    </lineage>
</organism>
<dbReference type="Proteomes" id="UP000799778">
    <property type="component" value="Unassembled WGS sequence"/>
</dbReference>
<dbReference type="GeneID" id="54278466"/>
<evidence type="ECO:0000313" key="1">
    <source>
        <dbReference type="EMBL" id="KAF2020222.1"/>
    </source>
</evidence>
<dbReference type="AlphaFoldDB" id="A0A6A5Y3V2"/>
<reference evidence="1" key="1">
    <citation type="journal article" date="2020" name="Stud. Mycol.">
        <title>101 Dothideomycetes genomes: a test case for predicting lifestyles and emergence of pathogens.</title>
        <authorList>
            <person name="Haridas S."/>
            <person name="Albert R."/>
            <person name="Binder M."/>
            <person name="Bloem J."/>
            <person name="Labutti K."/>
            <person name="Salamov A."/>
            <person name="Andreopoulos B."/>
            <person name="Baker S."/>
            <person name="Barry K."/>
            <person name="Bills G."/>
            <person name="Bluhm B."/>
            <person name="Cannon C."/>
            <person name="Castanera R."/>
            <person name="Culley D."/>
            <person name="Daum C."/>
            <person name="Ezra D."/>
            <person name="Gonzalez J."/>
            <person name="Henrissat B."/>
            <person name="Kuo A."/>
            <person name="Liang C."/>
            <person name="Lipzen A."/>
            <person name="Lutzoni F."/>
            <person name="Magnuson J."/>
            <person name="Mondo S."/>
            <person name="Nolan M."/>
            <person name="Ohm R."/>
            <person name="Pangilinan J."/>
            <person name="Park H.-J."/>
            <person name="Ramirez L."/>
            <person name="Alfaro M."/>
            <person name="Sun H."/>
            <person name="Tritt A."/>
            <person name="Yoshinaga Y."/>
            <person name="Zwiers L.-H."/>
            <person name="Turgeon B."/>
            <person name="Goodwin S."/>
            <person name="Spatafora J."/>
            <person name="Crous P."/>
            <person name="Grigoriev I."/>
        </authorList>
    </citation>
    <scope>NUCLEOTIDE SEQUENCE</scope>
    <source>
        <strain evidence="1">CBS 175.79</strain>
    </source>
</reference>
<name>A0A6A5Y3V2_9PLEO</name>
<accession>A0A6A5Y3V2</accession>
<sequence length="81" mass="8771">MPFSHVVAEVLCIQPFAILLATSPRLKPTSNPPLRTLLPDSQSDVVVLRCGELAFGVCIYTKRGGDVSVSGSFVRRDLKPC</sequence>
<gene>
    <name evidence="1" type="ORF">BU24DRAFT_135513</name>
</gene>
<evidence type="ECO:0000313" key="2">
    <source>
        <dbReference type="Proteomes" id="UP000799778"/>
    </source>
</evidence>
<dbReference type="EMBL" id="ML978067">
    <property type="protein sequence ID" value="KAF2020222.1"/>
    <property type="molecule type" value="Genomic_DNA"/>
</dbReference>